<dbReference type="PIRSF" id="PIRSF036402">
    <property type="entry name" value="Ureas_acces_UreE"/>
    <property type="match status" value="1"/>
</dbReference>
<dbReference type="AlphaFoldDB" id="A0A2T8HMD5"/>
<proteinExistence type="predicted"/>
<dbReference type="GO" id="GO:0006457">
    <property type="term" value="P:protein folding"/>
    <property type="evidence" value="ECO:0007669"/>
    <property type="project" value="InterPro"/>
</dbReference>
<evidence type="ECO:0000313" key="4">
    <source>
        <dbReference type="EMBL" id="PVH26609.1"/>
    </source>
</evidence>
<keyword evidence="5" id="KW-1185">Reference proteome</keyword>
<dbReference type="GO" id="GO:0005737">
    <property type="term" value="C:cytoplasm"/>
    <property type="evidence" value="ECO:0007669"/>
    <property type="project" value="InterPro"/>
</dbReference>
<dbReference type="SUPFAM" id="SSF69737">
    <property type="entry name" value="Urease metallochaperone UreE, C-terminal domain"/>
    <property type="match status" value="1"/>
</dbReference>
<dbReference type="RefSeq" id="WP_116774467.1">
    <property type="nucleotide sequence ID" value="NZ_QDKG01000001.1"/>
</dbReference>
<evidence type="ECO:0000256" key="1">
    <source>
        <dbReference type="ARBA" id="ARBA00022490"/>
    </source>
</evidence>
<dbReference type="Gene3D" id="2.60.260.20">
    <property type="entry name" value="Urease metallochaperone UreE, N-terminal domain"/>
    <property type="match status" value="1"/>
</dbReference>
<accession>A0A2T8HMD5</accession>
<dbReference type="GO" id="GO:0016151">
    <property type="term" value="F:nickel cation binding"/>
    <property type="evidence" value="ECO:0007669"/>
    <property type="project" value="InterPro"/>
</dbReference>
<dbReference type="Proteomes" id="UP000245627">
    <property type="component" value="Unassembled WGS sequence"/>
</dbReference>
<dbReference type="Gene3D" id="3.30.70.790">
    <property type="entry name" value="UreE, C-terminal domain"/>
    <property type="match status" value="1"/>
</dbReference>
<dbReference type="OrthoDB" id="9810882at2"/>
<evidence type="ECO:0000256" key="3">
    <source>
        <dbReference type="ARBA" id="ARBA00023186"/>
    </source>
</evidence>
<keyword evidence="1" id="KW-0963">Cytoplasm</keyword>
<reference evidence="4 5" key="1">
    <citation type="submission" date="2018-04" db="EMBL/GenBank/DDBJ databases">
        <title>Sphingobacterium cortibacter sp. nov.</title>
        <authorList>
            <person name="Li Y."/>
        </authorList>
    </citation>
    <scope>NUCLEOTIDE SEQUENCE [LARGE SCALE GENOMIC DNA]</scope>
    <source>
        <strain evidence="4 5">2c-3</strain>
    </source>
</reference>
<evidence type="ECO:0000313" key="5">
    <source>
        <dbReference type="Proteomes" id="UP000245627"/>
    </source>
</evidence>
<name>A0A2T8HMD5_9SPHI</name>
<comment type="caution">
    <text evidence="4">The sequence shown here is derived from an EMBL/GenBank/DDBJ whole genome shotgun (WGS) entry which is preliminary data.</text>
</comment>
<sequence>MLQVTDDNLALASAGLQEEQFCIEWFEAGRSLIKRKTVQGTALHLQRRNGKYLTDGQIIYQDADRYVRISTLPCTCMVLTAEDPAVIGDFCYDVGNRHLPVFCVGENAFGVAYDARLYEALASKFGAHLRLEKIKLLPHQALLYF</sequence>
<keyword evidence="3" id="KW-0143">Chaperone</keyword>
<dbReference type="InterPro" id="IPR036118">
    <property type="entry name" value="UreE_N_sf"/>
</dbReference>
<keyword evidence="2" id="KW-0533">Nickel</keyword>
<gene>
    <name evidence="4" type="ORF">DC487_03075</name>
</gene>
<dbReference type="InterPro" id="IPR012406">
    <property type="entry name" value="UreE"/>
</dbReference>
<protein>
    <submittedName>
        <fullName evidence="4">Urease accessory protein UreE</fullName>
    </submittedName>
</protein>
<organism evidence="4 5">
    <name type="scientific">Sphingobacterium corticibacter</name>
    <dbReference type="NCBI Taxonomy" id="2171749"/>
    <lineage>
        <taxon>Bacteria</taxon>
        <taxon>Pseudomonadati</taxon>
        <taxon>Bacteroidota</taxon>
        <taxon>Sphingobacteriia</taxon>
        <taxon>Sphingobacteriales</taxon>
        <taxon>Sphingobacteriaceae</taxon>
        <taxon>Sphingobacterium</taxon>
    </lineage>
</organism>
<dbReference type="SUPFAM" id="SSF69287">
    <property type="entry name" value="Urease metallochaperone UreE, N-terminal domain"/>
    <property type="match status" value="1"/>
</dbReference>
<dbReference type="EMBL" id="QDKG01000001">
    <property type="protein sequence ID" value="PVH26609.1"/>
    <property type="molecule type" value="Genomic_DNA"/>
</dbReference>
<evidence type="ECO:0000256" key="2">
    <source>
        <dbReference type="ARBA" id="ARBA00022596"/>
    </source>
</evidence>